<dbReference type="NCBIfam" id="NF033788">
    <property type="entry name" value="HTH_metalloreg"/>
    <property type="match status" value="1"/>
</dbReference>
<dbReference type="EMBL" id="AMRL01000021">
    <property type="protein sequence ID" value="EKE72134.1"/>
    <property type="molecule type" value="Genomic_DNA"/>
</dbReference>
<dbReference type="STRING" id="1207063.P24_14294"/>
<organism evidence="5 6">
    <name type="scientific">Oceanibaculum indicum P24</name>
    <dbReference type="NCBI Taxonomy" id="1207063"/>
    <lineage>
        <taxon>Bacteria</taxon>
        <taxon>Pseudomonadati</taxon>
        <taxon>Pseudomonadota</taxon>
        <taxon>Alphaproteobacteria</taxon>
        <taxon>Rhodospirillales</taxon>
        <taxon>Oceanibaculaceae</taxon>
        <taxon>Oceanibaculum</taxon>
    </lineage>
</organism>
<dbReference type="GO" id="GO:0003700">
    <property type="term" value="F:DNA-binding transcription factor activity"/>
    <property type="evidence" value="ECO:0007669"/>
    <property type="project" value="InterPro"/>
</dbReference>
<dbReference type="Gene3D" id="1.10.10.10">
    <property type="entry name" value="Winged helix-like DNA-binding domain superfamily/Winged helix DNA-binding domain"/>
    <property type="match status" value="1"/>
</dbReference>
<comment type="caution">
    <text evidence="5">The sequence shown here is derived from an EMBL/GenBank/DDBJ whole genome shotgun (WGS) entry which is preliminary data.</text>
</comment>
<reference evidence="5 6" key="1">
    <citation type="journal article" date="2012" name="J. Bacteriol.">
        <title>Genome Sequence of Oceanibaculum indicum Type Strain P24.</title>
        <authorList>
            <person name="Lai Q."/>
            <person name="Shao Z."/>
        </authorList>
    </citation>
    <scope>NUCLEOTIDE SEQUENCE [LARGE SCALE GENOMIC DNA]</scope>
    <source>
        <strain evidence="5 6">P24</strain>
    </source>
</reference>
<keyword evidence="6" id="KW-1185">Reference proteome</keyword>
<dbReference type="InterPro" id="IPR011991">
    <property type="entry name" value="ArsR-like_HTH"/>
</dbReference>
<evidence type="ECO:0000313" key="5">
    <source>
        <dbReference type="EMBL" id="EKE72134.1"/>
    </source>
</evidence>
<keyword evidence="2" id="KW-0238">DNA-binding</keyword>
<dbReference type="InterPro" id="IPR001845">
    <property type="entry name" value="HTH_ArsR_DNA-bd_dom"/>
</dbReference>
<dbReference type="GO" id="GO:0003677">
    <property type="term" value="F:DNA binding"/>
    <property type="evidence" value="ECO:0007669"/>
    <property type="project" value="UniProtKB-KW"/>
</dbReference>
<evidence type="ECO:0000259" key="4">
    <source>
        <dbReference type="PROSITE" id="PS50987"/>
    </source>
</evidence>
<dbReference type="PRINTS" id="PR00778">
    <property type="entry name" value="HTHARSR"/>
</dbReference>
<dbReference type="InterPro" id="IPR051011">
    <property type="entry name" value="Metal_resp_trans_reg"/>
</dbReference>
<dbReference type="InterPro" id="IPR036390">
    <property type="entry name" value="WH_DNA-bd_sf"/>
</dbReference>
<evidence type="ECO:0000313" key="6">
    <source>
        <dbReference type="Proteomes" id="UP000006746"/>
    </source>
</evidence>
<dbReference type="eggNOG" id="COG0640">
    <property type="taxonomic scope" value="Bacteria"/>
</dbReference>
<evidence type="ECO:0000256" key="2">
    <source>
        <dbReference type="ARBA" id="ARBA00023125"/>
    </source>
</evidence>
<evidence type="ECO:0000256" key="3">
    <source>
        <dbReference type="ARBA" id="ARBA00023163"/>
    </source>
</evidence>
<dbReference type="SMART" id="SM00418">
    <property type="entry name" value="HTH_ARSR"/>
    <property type="match status" value="1"/>
</dbReference>
<keyword evidence="3" id="KW-0804">Transcription</keyword>
<gene>
    <name evidence="5" type="ORF">P24_14294</name>
</gene>
<feature type="domain" description="HTH arsR-type" evidence="4">
    <location>
        <begin position="4"/>
        <end position="100"/>
    </location>
</feature>
<dbReference type="AlphaFoldDB" id="K2JNU7"/>
<dbReference type="SUPFAM" id="SSF46785">
    <property type="entry name" value="Winged helix' DNA-binding domain"/>
    <property type="match status" value="1"/>
</dbReference>
<dbReference type="PANTHER" id="PTHR43132">
    <property type="entry name" value="ARSENICAL RESISTANCE OPERON REPRESSOR ARSR-RELATED"/>
    <property type="match status" value="1"/>
</dbReference>
<dbReference type="PROSITE" id="PS50987">
    <property type="entry name" value="HTH_ARSR_2"/>
    <property type="match status" value="1"/>
</dbReference>
<sequence>MTRLSAAAEQASELLKALSNPTRLKILCTLVESEKSVGQIAEALDVRENNVSQHLALLRKDRMVRTRRDGQTIYYSIDDPAAQQVIALLHDLFCGPEELSRQR</sequence>
<evidence type="ECO:0000256" key="1">
    <source>
        <dbReference type="ARBA" id="ARBA00023015"/>
    </source>
</evidence>
<dbReference type="PATRIC" id="fig|1207063.3.peg.2886"/>
<proteinExistence type="predicted"/>
<dbReference type="Pfam" id="PF01022">
    <property type="entry name" value="HTH_5"/>
    <property type="match status" value="1"/>
</dbReference>
<dbReference type="PANTHER" id="PTHR43132:SF2">
    <property type="entry name" value="ARSENICAL RESISTANCE OPERON REPRESSOR ARSR-RELATED"/>
    <property type="match status" value="1"/>
</dbReference>
<keyword evidence="1" id="KW-0805">Transcription regulation</keyword>
<dbReference type="InterPro" id="IPR036388">
    <property type="entry name" value="WH-like_DNA-bd_sf"/>
</dbReference>
<accession>K2JNU7</accession>
<dbReference type="Proteomes" id="UP000006746">
    <property type="component" value="Unassembled WGS sequence"/>
</dbReference>
<protein>
    <submittedName>
        <fullName evidence="5">Regulatory protein, ArsR</fullName>
    </submittedName>
</protein>
<dbReference type="CDD" id="cd00090">
    <property type="entry name" value="HTH_ARSR"/>
    <property type="match status" value="1"/>
</dbReference>
<dbReference type="RefSeq" id="WP_008945462.1">
    <property type="nucleotide sequence ID" value="NZ_AMRL01000021.1"/>
</dbReference>
<name>K2JNU7_9PROT</name>